<evidence type="ECO:0000313" key="5">
    <source>
        <dbReference type="EMBL" id="MDI6450624.1"/>
    </source>
</evidence>
<feature type="domain" description="Calcineurin-like phosphoesterase N-terminal" evidence="4">
    <location>
        <begin position="60"/>
        <end position="130"/>
    </location>
</feature>
<dbReference type="AlphaFoldDB" id="A0AAW6U4M7"/>
<protein>
    <submittedName>
        <fullName evidence="5">Calcineurin-like phosphoesterase family protein</fullName>
    </submittedName>
</protein>
<keyword evidence="6" id="KW-1185">Reference proteome</keyword>
<evidence type="ECO:0000259" key="2">
    <source>
        <dbReference type="Pfam" id="PF00149"/>
    </source>
</evidence>
<feature type="domain" description="Calcineurin-like phosphoesterase C-terminal" evidence="3">
    <location>
        <begin position="369"/>
        <end position="534"/>
    </location>
</feature>
<feature type="signal peptide" evidence="1">
    <location>
        <begin position="1"/>
        <end position="28"/>
    </location>
</feature>
<sequence>MRLYGACVNLSSLFLVLCVCVLSGPLVASESTPCSTEDAKGRQTVVGIVFADKNTSGAFDEGDLPLANVRVSNGRAVVLTDAEGRYALPIDGDAEIFVIKPRDYQVPHSKDHLPQFYYLHRPNGSPETQFAGIAPTGPLPASVDFALTPKKEPEEFNVVVFGDPQPRNIEEIDYMMRDVVEELVADGIQETAAFGISLGDIAFDDLNTFAPLNAAIAQIGLPWINVLGNHDCNFDAPHVRRSFETFQRVYGPSYYAFDYGPAHFVVLNTVTWHEGQERRYYRAGLHEDQRAFVANNLAHVPKDTLVIFLMHIPFVDSTPWNEGELEAFYRIIEDRPHTLSFGAHTHSHKHRFLDEMNGWQGQRPHHHIIHGTICGAWWSGPQDGYGIPQTMMGDGTPNGYGILTVQGNAYRHRYKVFRRPGDFQMHIDVPQTPSAGNAERGTVFANIFNASPDADVRMRIGRKGTWLPMERTFQPDPVFLAYRARSDGVAERPWRDPPRPRDCRHLWSARLPEGLPAGTHVIEVQALNPDGQVFRGVRVVRIPQSG</sequence>
<dbReference type="InterPro" id="IPR004843">
    <property type="entry name" value="Calcineurin-like_PHP"/>
</dbReference>
<dbReference type="InterPro" id="IPR032288">
    <property type="entry name" value="Metallophos_C"/>
</dbReference>
<dbReference type="InterPro" id="IPR029052">
    <property type="entry name" value="Metallo-depent_PP-like"/>
</dbReference>
<feature type="domain" description="Calcineurin-like phosphoesterase" evidence="2">
    <location>
        <begin position="157"/>
        <end position="347"/>
    </location>
</feature>
<keyword evidence="1" id="KW-0732">Signal</keyword>
<reference evidence="5" key="1">
    <citation type="submission" date="2023-05" db="EMBL/GenBank/DDBJ databases">
        <title>Anaerotaeda fermentans gen. nov., sp. nov., a novel anaerobic planctomycete of the new family within the order Sedimentisphaerales isolated from Taman Peninsula, Russia.</title>
        <authorList>
            <person name="Khomyakova M.A."/>
            <person name="Merkel A.Y."/>
            <person name="Slobodkin A.I."/>
        </authorList>
    </citation>
    <scope>NUCLEOTIDE SEQUENCE</scope>
    <source>
        <strain evidence="5">M17dextr</strain>
    </source>
</reference>
<evidence type="ECO:0000259" key="4">
    <source>
        <dbReference type="Pfam" id="PF16371"/>
    </source>
</evidence>
<dbReference type="Gene3D" id="3.60.21.10">
    <property type="match status" value="1"/>
</dbReference>
<name>A0AAW6U4M7_9BACT</name>
<dbReference type="PANTHER" id="PTHR43143">
    <property type="entry name" value="METALLOPHOSPHOESTERASE, CALCINEURIN SUPERFAMILY"/>
    <property type="match status" value="1"/>
</dbReference>
<dbReference type="Pfam" id="PF16371">
    <property type="entry name" value="MetallophosN"/>
    <property type="match status" value="1"/>
</dbReference>
<gene>
    <name evidence="5" type="ORF">QJ522_16320</name>
</gene>
<comment type="caution">
    <text evidence="5">The sequence shown here is derived from an EMBL/GenBank/DDBJ whole genome shotgun (WGS) entry which is preliminary data.</text>
</comment>
<accession>A0AAW6U4M7</accession>
<feature type="chain" id="PRO_5043711909" evidence="1">
    <location>
        <begin position="29"/>
        <end position="546"/>
    </location>
</feature>
<evidence type="ECO:0000313" key="6">
    <source>
        <dbReference type="Proteomes" id="UP001431776"/>
    </source>
</evidence>
<dbReference type="GO" id="GO:0016787">
    <property type="term" value="F:hydrolase activity"/>
    <property type="evidence" value="ECO:0007669"/>
    <property type="project" value="InterPro"/>
</dbReference>
<dbReference type="Pfam" id="PF00149">
    <property type="entry name" value="Metallophos"/>
    <property type="match status" value="1"/>
</dbReference>
<evidence type="ECO:0000256" key="1">
    <source>
        <dbReference type="SAM" id="SignalP"/>
    </source>
</evidence>
<dbReference type="EMBL" id="JASCXX010000022">
    <property type="protein sequence ID" value="MDI6450624.1"/>
    <property type="molecule type" value="Genomic_DNA"/>
</dbReference>
<evidence type="ECO:0000259" key="3">
    <source>
        <dbReference type="Pfam" id="PF16370"/>
    </source>
</evidence>
<dbReference type="Pfam" id="PF16370">
    <property type="entry name" value="MetallophosC"/>
    <property type="match status" value="1"/>
</dbReference>
<dbReference type="SUPFAM" id="SSF56300">
    <property type="entry name" value="Metallo-dependent phosphatases"/>
    <property type="match status" value="1"/>
</dbReference>
<dbReference type="InterPro" id="IPR051918">
    <property type="entry name" value="STPP_CPPED1"/>
</dbReference>
<dbReference type="PANTHER" id="PTHR43143:SF6">
    <property type="entry name" value="BLL3016 PROTEIN"/>
    <property type="match status" value="1"/>
</dbReference>
<organism evidence="5 6">
    <name type="scientific">Anaerobaca lacustris</name>
    <dbReference type="NCBI Taxonomy" id="3044600"/>
    <lineage>
        <taxon>Bacteria</taxon>
        <taxon>Pseudomonadati</taxon>
        <taxon>Planctomycetota</taxon>
        <taxon>Phycisphaerae</taxon>
        <taxon>Sedimentisphaerales</taxon>
        <taxon>Anaerobacaceae</taxon>
        <taxon>Anaerobaca</taxon>
    </lineage>
</organism>
<dbReference type="Proteomes" id="UP001431776">
    <property type="component" value="Unassembled WGS sequence"/>
</dbReference>
<proteinExistence type="predicted"/>
<dbReference type="InterPro" id="IPR032285">
    <property type="entry name" value="Metallophos_N"/>
</dbReference>
<dbReference type="RefSeq" id="WP_349246034.1">
    <property type="nucleotide sequence ID" value="NZ_JASCXX010000022.1"/>
</dbReference>